<organism evidence="2 3">
    <name type="scientific">Symbiodinium natans</name>
    <dbReference type="NCBI Taxonomy" id="878477"/>
    <lineage>
        <taxon>Eukaryota</taxon>
        <taxon>Sar</taxon>
        <taxon>Alveolata</taxon>
        <taxon>Dinophyceae</taxon>
        <taxon>Suessiales</taxon>
        <taxon>Symbiodiniaceae</taxon>
        <taxon>Symbiodinium</taxon>
    </lineage>
</organism>
<feature type="region of interest" description="Disordered" evidence="1">
    <location>
        <begin position="129"/>
        <end position="154"/>
    </location>
</feature>
<evidence type="ECO:0000313" key="3">
    <source>
        <dbReference type="Proteomes" id="UP000604046"/>
    </source>
</evidence>
<evidence type="ECO:0000313" key="2">
    <source>
        <dbReference type="EMBL" id="CAE7197626.1"/>
    </source>
</evidence>
<dbReference type="AlphaFoldDB" id="A0A812J832"/>
<sequence>MSGDRRKNTASGKDIAPLLQAAFGIEGPKAGEFPSTGLQFLEVHEFLIKELLLATPRVTAGLVQEGCNACFQGLDQAVAVSFSQVVASACKLVWDKKGQVLSGKKLKPDALRRLVMVLAGPRRSLEQGTFLKKQKESASGSGSRLSTGSTASSSGGACLESELGALAASYGLPAVPAKANALVPPVGVSDDESPNAPAAMEISSSEEVPSSSAKSKAKASAPQPRKLSGKPSLGAYDANRACMVRTEKGRLYEADMTEGTDGFMYAAYGTNKPEKTEVPILLWKKSMEGKLKRQGEPVLRKPAAAKKAASKEEDEDNHRDDADEQQQAEAHPGGELVQQDREQQVPEQEVPEPEQGSGKVHRYAAMYYKAPKNEIAICKYWRGRKDILRRQLCVAKSSFDKDTSYKKAEPICKQLMEQKLLEADCKAALQKALSAG</sequence>
<dbReference type="Proteomes" id="UP000604046">
    <property type="component" value="Unassembled WGS sequence"/>
</dbReference>
<evidence type="ECO:0000256" key="1">
    <source>
        <dbReference type="SAM" id="MobiDB-lite"/>
    </source>
</evidence>
<feature type="compositionally biased region" description="Low complexity" evidence="1">
    <location>
        <begin position="137"/>
        <end position="154"/>
    </location>
</feature>
<accession>A0A812J832</accession>
<feature type="region of interest" description="Disordered" evidence="1">
    <location>
        <begin position="186"/>
        <end position="234"/>
    </location>
</feature>
<feature type="region of interest" description="Disordered" evidence="1">
    <location>
        <begin position="291"/>
        <end position="358"/>
    </location>
</feature>
<protein>
    <submittedName>
        <fullName evidence="2">Uncharacterized protein</fullName>
    </submittedName>
</protein>
<comment type="caution">
    <text evidence="2">The sequence shown here is derived from an EMBL/GenBank/DDBJ whole genome shotgun (WGS) entry which is preliminary data.</text>
</comment>
<name>A0A812J832_9DINO</name>
<dbReference type="EMBL" id="CAJNDS010000359">
    <property type="protein sequence ID" value="CAE7197626.1"/>
    <property type="molecule type" value="Genomic_DNA"/>
</dbReference>
<gene>
    <name evidence="2" type="ORF">SNAT2548_LOCUS5621</name>
</gene>
<proteinExistence type="predicted"/>
<feature type="compositionally biased region" description="Low complexity" evidence="1">
    <location>
        <begin position="203"/>
        <end position="222"/>
    </location>
</feature>
<keyword evidence="3" id="KW-1185">Reference proteome</keyword>
<reference evidence="2" key="1">
    <citation type="submission" date="2021-02" db="EMBL/GenBank/DDBJ databases">
        <authorList>
            <person name="Dougan E. K."/>
            <person name="Rhodes N."/>
            <person name="Thang M."/>
            <person name="Chan C."/>
        </authorList>
    </citation>
    <scope>NUCLEOTIDE SEQUENCE</scope>
</reference>